<sequence length="91" mass="10474">MHVAVLQQHRHSHNEYLDGDPGDALVPFRTTSMEQHTRDINTLHQNKFTPIVAMVKVFTVDSVLEGDRRPLSLKMPYSKLHDRKLRVTAVT</sequence>
<accession>W2IY96</accession>
<gene>
    <name evidence="2" type="ORF">L916_09930</name>
</gene>
<dbReference type="EMBL" id="KI673261">
    <property type="protein sequence ID" value="ETL38517.1"/>
    <property type="molecule type" value="Genomic_DNA"/>
</dbReference>
<name>W2IY96_PHYNI</name>
<feature type="region of interest" description="Disordered" evidence="1">
    <location>
        <begin position="1"/>
        <end position="21"/>
    </location>
</feature>
<protein>
    <submittedName>
        <fullName evidence="2">Uncharacterized protein</fullName>
    </submittedName>
</protein>
<evidence type="ECO:0000313" key="2">
    <source>
        <dbReference type="EMBL" id="ETL38517.1"/>
    </source>
</evidence>
<evidence type="ECO:0000256" key="1">
    <source>
        <dbReference type="SAM" id="MobiDB-lite"/>
    </source>
</evidence>
<proteinExistence type="predicted"/>
<dbReference type="Proteomes" id="UP000053864">
    <property type="component" value="Unassembled WGS sequence"/>
</dbReference>
<reference evidence="2" key="1">
    <citation type="submission" date="2013-11" db="EMBL/GenBank/DDBJ databases">
        <title>The Genome Sequence of Phytophthora parasitica CJ05E6.</title>
        <authorList>
            <consortium name="The Broad Institute Genomics Platform"/>
            <person name="Russ C."/>
            <person name="Tyler B."/>
            <person name="Panabieres F."/>
            <person name="Shan W."/>
            <person name="Tripathy S."/>
            <person name="Grunwald N."/>
            <person name="Machado M."/>
            <person name="Johnson C.S."/>
            <person name="Arredondo F."/>
            <person name="Hong C."/>
            <person name="Coffey M."/>
            <person name="Young S.K."/>
            <person name="Zeng Q."/>
            <person name="Gargeya S."/>
            <person name="Fitzgerald M."/>
            <person name="Abouelleil A."/>
            <person name="Alvarado L."/>
            <person name="Chapman S.B."/>
            <person name="Gainer-Dewar J."/>
            <person name="Goldberg J."/>
            <person name="Griggs A."/>
            <person name="Gujja S."/>
            <person name="Hansen M."/>
            <person name="Howarth C."/>
            <person name="Imamovic A."/>
            <person name="Ireland A."/>
            <person name="Larimer J."/>
            <person name="McCowan C."/>
            <person name="Murphy C."/>
            <person name="Pearson M."/>
            <person name="Poon T.W."/>
            <person name="Priest M."/>
            <person name="Roberts A."/>
            <person name="Saif S."/>
            <person name="Shea T."/>
            <person name="Sykes S."/>
            <person name="Wortman J."/>
            <person name="Nusbaum C."/>
            <person name="Birren B."/>
        </authorList>
    </citation>
    <scope>NUCLEOTIDE SEQUENCE [LARGE SCALE GENOMIC DNA]</scope>
    <source>
        <strain evidence="2">CJ05E6</strain>
    </source>
</reference>
<organism evidence="2">
    <name type="scientific">Phytophthora nicotianae</name>
    <name type="common">Potato buckeye rot agent</name>
    <name type="synonym">Phytophthora parasitica</name>
    <dbReference type="NCBI Taxonomy" id="4792"/>
    <lineage>
        <taxon>Eukaryota</taxon>
        <taxon>Sar</taxon>
        <taxon>Stramenopiles</taxon>
        <taxon>Oomycota</taxon>
        <taxon>Peronosporomycetes</taxon>
        <taxon>Peronosporales</taxon>
        <taxon>Peronosporaceae</taxon>
        <taxon>Phytophthora</taxon>
    </lineage>
</organism>
<dbReference type="AlphaFoldDB" id="W2IY96"/>